<dbReference type="AlphaFoldDB" id="A0AAE0YDB6"/>
<dbReference type="Proteomes" id="UP001283361">
    <property type="component" value="Unassembled WGS sequence"/>
</dbReference>
<comment type="caution">
    <text evidence="1">The sequence shown here is derived from an EMBL/GenBank/DDBJ whole genome shotgun (WGS) entry which is preliminary data.</text>
</comment>
<evidence type="ECO:0000313" key="2">
    <source>
        <dbReference type="Proteomes" id="UP001283361"/>
    </source>
</evidence>
<dbReference type="EMBL" id="JAWDGP010006398">
    <property type="protein sequence ID" value="KAK3741738.1"/>
    <property type="molecule type" value="Genomic_DNA"/>
</dbReference>
<keyword evidence="2" id="KW-1185">Reference proteome</keyword>
<name>A0AAE0YDB6_9GAST</name>
<sequence>MGRWRQWFEPLQAFNGCGSKQMDHNRYGSKQMDHNRYGSKQMDNNRYGTQQLWIITDVGRYPQSTRGRYLVVMSGADNMLGWCLPTKHHYITRLTSNLPADITFSSGPGENIGFFRTHVLCLSPVIQASEGRDDVDTSTPRLVWDGH</sequence>
<proteinExistence type="predicted"/>
<accession>A0AAE0YDB6</accession>
<protein>
    <submittedName>
        <fullName evidence="1">Uncharacterized protein</fullName>
    </submittedName>
</protein>
<evidence type="ECO:0000313" key="1">
    <source>
        <dbReference type="EMBL" id="KAK3741738.1"/>
    </source>
</evidence>
<organism evidence="1 2">
    <name type="scientific">Elysia crispata</name>
    <name type="common">lettuce slug</name>
    <dbReference type="NCBI Taxonomy" id="231223"/>
    <lineage>
        <taxon>Eukaryota</taxon>
        <taxon>Metazoa</taxon>
        <taxon>Spiralia</taxon>
        <taxon>Lophotrochozoa</taxon>
        <taxon>Mollusca</taxon>
        <taxon>Gastropoda</taxon>
        <taxon>Heterobranchia</taxon>
        <taxon>Euthyneura</taxon>
        <taxon>Panpulmonata</taxon>
        <taxon>Sacoglossa</taxon>
        <taxon>Placobranchoidea</taxon>
        <taxon>Plakobranchidae</taxon>
        <taxon>Elysia</taxon>
    </lineage>
</organism>
<gene>
    <name evidence="1" type="ORF">RRG08_015985</name>
</gene>
<reference evidence="1" key="1">
    <citation type="journal article" date="2023" name="G3 (Bethesda)">
        <title>A reference genome for the long-term kleptoplast-retaining sea slug Elysia crispata morphotype clarki.</title>
        <authorList>
            <person name="Eastman K.E."/>
            <person name="Pendleton A.L."/>
            <person name="Shaikh M.A."/>
            <person name="Suttiyut T."/>
            <person name="Ogas R."/>
            <person name="Tomko P."/>
            <person name="Gavelis G."/>
            <person name="Widhalm J.R."/>
            <person name="Wisecaver J.H."/>
        </authorList>
    </citation>
    <scope>NUCLEOTIDE SEQUENCE</scope>
    <source>
        <strain evidence="1">ECLA1</strain>
    </source>
</reference>